<evidence type="ECO:0000313" key="2">
    <source>
        <dbReference type="EMBL" id="TCU29268.1"/>
    </source>
</evidence>
<reference evidence="4 5" key="1">
    <citation type="submission" date="2019-03" db="EMBL/GenBank/DDBJ databases">
        <title>Genomic Encyclopedia of Type Strains, Phase IV (KMG-V): Genome sequencing to study the core and pangenomes of soil and plant-associated prokaryotes.</title>
        <authorList>
            <person name="Whitman W."/>
        </authorList>
    </citation>
    <scope>NUCLEOTIDE SEQUENCE [LARGE SCALE GENOMIC DNA]</scope>
    <source>
        <strain evidence="2 5">Gr42</strain>
        <strain evidence="3 4">IE4868</strain>
    </source>
</reference>
<protein>
    <recommendedName>
        <fullName evidence="1">DUF1989 domain-containing protein</fullName>
    </recommendedName>
</protein>
<evidence type="ECO:0000313" key="5">
    <source>
        <dbReference type="Proteomes" id="UP000295547"/>
    </source>
</evidence>
<dbReference type="Pfam" id="PF09347">
    <property type="entry name" value="DUF1989"/>
    <property type="match status" value="1"/>
</dbReference>
<dbReference type="PANTHER" id="PTHR31527">
    <property type="entry name" value="RE64534P"/>
    <property type="match status" value="1"/>
</dbReference>
<dbReference type="NCBIfam" id="TIGR03424">
    <property type="entry name" value="urea_degr_1"/>
    <property type="match status" value="1"/>
</dbReference>
<organism evidence="3 4">
    <name type="scientific">Rhizobium azibense</name>
    <dbReference type="NCBI Taxonomy" id="1136135"/>
    <lineage>
        <taxon>Bacteria</taxon>
        <taxon>Pseudomonadati</taxon>
        <taxon>Pseudomonadota</taxon>
        <taxon>Alphaproteobacteria</taxon>
        <taxon>Hyphomicrobiales</taxon>
        <taxon>Rhizobiaceae</taxon>
        <taxon>Rhizobium/Agrobacterium group</taxon>
        <taxon>Rhizobium</taxon>
    </lineage>
</organism>
<dbReference type="PANTHER" id="PTHR31527:SF0">
    <property type="entry name" value="RE64534P"/>
    <property type="match status" value="1"/>
</dbReference>
<keyword evidence="5" id="KW-1185">Reference proteome</keyword>
<dbReference type="InterPro" id="IPR018959">
    <property type="entry name" value="DUF1989"/>
</dbReference>
<name>A0A4R3RPQ3_9HYPH</name>
<evidence type="ECO:0000313" key="3">
    <source>
        <dbReference type="EMBL" id="TCU37910.1"/>
    </source>
</evidence>
<sequence length="218" mass="24257">MTMTDFIQTAPGRTLENVAQDHYIPAEAPFSAVIRKGQTIRIEDTYGQQAVDTLFYNAEDFSERYSNQDTMREQGAAYISTGTRIISNEGRVMLTMTADSCGRHDTSAGACSCESNTVRFGHQTRYLHACRDNFVLEVSKHGMSKRDIVPNINFFMNVPIEPSGEMTIVDGISGPGDYVELKAEMDILLVISNCPQINNPCNGFDPTPIRVLVWDSEI</sequence>
<feature type="domain" description="DUF1989" evidence="1">
    <location>
        <begin position="23"/>
        <end position="188"/>
    </location>
</feature>
<comment type="caution">
    <text evidence="3">The sequence shown here is derived from an EMBL/GenBank/DDBJ whole genome shotgun (WGS) entry which is preliminary data.</text>
</comment>
<accession>A0A4R3RPQ3</accession>
<gene>
    <name evidence="3" type="ORF">EV129_105226</name>
    <name evidence="2" type="ORF">EV130_102448</name>
</gene>
<evidence type="ECO:0000313" key="4">
    <source>
        <dbReference type="Proteomes" id="UP000295507"/>
    </source>
</evidence>
<dbReference type="Proteomes" id="UP000295547">
    <property type="component" value="Unassembled WGS sequence"/>
</dbReference>
<evidence type="ECO:0000259" key="1">
    <source>
        <dbReference type="Pfam" id="PF09347"/>
    </source>
</evidence>
<dbReference type="AlphaFoldDB" id="A0A4R3RPQ3"/>
<dbReference type="InterPro" id="IPR017791">
    <property type="entry name" value="UAAP2"/>
</dbReference>
<dbReference type="EMBL" id="SMBK01000005">
    <property type="protein sequence ID" value="TCU37910.1"/>
    <property type="molecule type" value="Genomic_DNA"/>
</dbReference>
<dbReference type="EMBL" id="SMBJ01000002">
    <property type="protein sequence ID" value="TCU29268.1"/>
    <property type="molecule type" value="Genomic_DNA"/>
</dbReference>
<dbReference type="Proteomes" id="UP000295507">
    <property type="component" value="Unassembled WGS sequence"/>
</dbReference>
<proteinExistence type="predicted"/>